<protein>
    <submittedName>
        <fullName evidence="2">Ribonuclease Z</fullName>
    </submittedName>
</protein>
<dbReference type="Pfam" id="PF23023">
    <property type="entry name" value="Anti-Pycsar_Apyc1"/>
    <property type="match status" value="1"/>
</dbReference>
<keyword evidence="1" id="KW-0540">Nuclease</keyword>
<reference evidence="2 3" key="1">
    <citation type="submission" date="2016-10" db="EMBL/GenBank/DDBJ databases">
        <authorList>
            <person name="de Groot N.N."/>
        </authorList>
    </citation>
    <scope>NUCLEOTIDE SEQUENCE [LARGE SCALE GENOMIC DNA]</scope>
    <source>
        <strain evidence="2 3">NLAE-zl-G419</strain>
    </source>
</reference>
<dbReference type="EMBL" id="FOOE01000008">
    <property type="protein sequence ID" value="SFF73659.1"/>
    <property type="molecule type" value="Genomic_DNA"/>
</dbReference>
<keyword evidence="1" id="KW-0378">Hydrolase</keyword>
<evidence type="ECO:0000313" key="2">
    <source>
        <dbReference type="EMBL" id="SFF73659.1"/>
    </source>
</evidence>
<dbReference type="AlphaFoldDB" id="A0A1I2L580"/>
<dbReference type="SUPFAM" id="SSF56281">
    <property type="entry name" value="Metallo-hydrolase/oxidoreductase"/>
    <property type="match status" value="1"/>
</dbReference>
<dbReference type="OrthoDB" id="9794898at2"/>
<evidence type="ECO:0000313" key="3">
    <source>
        <dbReference type="Proteomes" id="UP000182135"/>
    </source>
</evidence>
<name>A0A1I2L580_9CLOT</name>
<dbReference type="RefSeq" id="WP_074845222.1">
    <property type="nucleotide sequence ID" value="NZ_FOOE01000008.1"/>
</dbReference>
<accession>A0A1I2L580</accession>
<keyword evidence="3" id="KW-1185">Reference proteome</keyword>
<dbReference type="Gene3D" id="3.60.15.10">
    <property type="entry name" value="Ribonuclease Z/Hydroxyacylglutathione hydrolase-like"/>
    <property type="match status" value="1"/>
</dbReference>
<evidence type="ECO:0000256" key="1">
    <source>
        <dbReference type="ARBA" id="ARBA00022759"/>
    </source>
</evidence>
<proteinExistence type="predicted"/>
<keyword evidence="1" id="KW-0255">Endonuclease</keyword>
<dbReference type="InterPro" id="IPR036866">
    <property type="entry name" value="RibonucZ/Hydroxyglut_hydro"/>
</dbReference>
<dbReference type="PANTHER" id="PTHR46018">
    <property type="entry name" value="ZINC PHOSPHODIESTERASE ELAC PROTEIN 1"/>
    <property type="match status" value="1"/>
</dbReference>
<sequence length="267" mass="30919">MEKLIVLGTGNAMATKCYNTCFSITDGEEYFLVDAGGGNGILSMLDKANIKVLKIHNMFVTHEHTDHVLGVTWIIRKIGTMILNDKYEGNFNIYCHEDLENTIVTIAKLTLQKKITNLFGKRIIIYPVKNGEKKKILDYNITFFDIYSTKAKQFGFTMKLKNQKTLTCMGDEPYNSLCESFIRNSNWLLSEAFCLYGDREKFKPYEKHHSTVKEASELAEEMNIENLVLWHTEDSKIEERKELYTNEGKEYYRGNLFVPNDLEVIEL</sequence>
<dbReference type="Proteomes" id="UP000182135">
    <property type="component" value="Unassembled WGS sequence"/>
</dbReference>
<dbReference type="PANTHER" id="PTHR46018:SF2">
    <property type="entry name" value="ZINC PHOSPHODIESTERASE ELAC PROTEIN 1"/>
    <property type="match status" value="1"/>
</dbReference>
<dbReference type="GO" id="GO:0042781">
    <property type="term" value="F:3'-tRNA processing endoribonuclease activity"/>
    <property type="evidence" value="ECO:0007669"/>
    <property type="project" value="TreeGrafter"/>
</dbReference>
<dbReference type="eggNOG" id="COG1234">
    <property type="taxonomic scope" value="Bacteria"/>
</dbReference>
<dbReference type="STRING" id="1529.SAMN04487885_108125"/>
<gene>
    <name evidence="2" type="ORF">SAMN04487885_108125</name>
</gene>
<organism evidence="2 3">
    <name type="scientific">Clostridium cadaveris</name>
    <dbReference type="NCBI Taxonomy" id="1529"/>
    <lineage>
        <taxon>Bacteria</taxon>
        <taxon>Bacillati</taxon>
        <taxon>Bacillota</taxon>
        <taxon>Clostridia</taxon>
        <taxon>Eubacteriales</taxon>
        <taxon>Clostridiaceae</taxon>
        <taxon>Clostridium</taxon>
    </lineage>
</organism>